<accession>A0A803TQ64</accession>
<dbReference type="InParanoid" id="A0A803TQ64"/>
<evidence type="ECO:0008006" key="4">
    <source>
        <dbReference type="Google" id="ProtNLM"/>
    </source>
</evidence>
<proteinExistence type="predicted"/>
<dbReference type="Ensembl" id="ENSACAT00000054411.1">
    <property type="protein sequence ID" value="ENSACAP00000037354.1"/>
    <property type="gene ID" value="ENSACAG00000039577.1"/>
</dbReference>
<protein>
    <recommendedName>
        <fullName evidence="4">Beta/alpha-defensin C-terminal domain-containing protein</fullName>
    </recommendedName>
</protein>
<name>A0A803TQ64_ANOCA</name>
<feature type="signal peptide" evidence="1">
    <location>
        <begin position="1"/>
        <end position="17"/>
    </location>
</feature>
<keyword evidence="3" id="KW-1185">Reference proteome</keyword>
<dbReference type="Proteomes" id="UP000001646">
    <property type="component" value="Chromosome 4"/>
</dbReference>
<reference evidence="2" key="3">
    <citation type="submission" date="2025-09" db="UniProtKB">
        <authorList>
            <consortium name="Ensembl"/>
        </authorList>
    </citation>
    <scope>IDENTIFICATION</scope>
</reference>
<reference evidence="2" key="2">
    <citation type="submission" date="2025-08" db="UniProtKB">
        <authorList>
            <consortium name="Ensembl"/>
        </authorList>
    </citation>
    <scope>IDENTIFICATION</scope>
</reference>
<evidence type="ECO:0000313" key="2">
    <source>
        <dbReference type="Ensembl" id="ENSACAP00000037354.1"/>
    </source>
</evidence>
<organism evidence="2 3">
    <name type="scientific">Anolis carolinensis</name>
    <name type="common">Green anole</name>
    <name type="synonym">American chameleon</name>
    <dbReference type="NCBI Taxonomy" id="28377"/>
    <lineage>
        <taxon>Eukaryota</taxon>
        <taxon>Metazoa</taxon>
        <taxon>Chordata</taxon>
        <taxon>Craniata</taxon>
        <taxon>Vertebrata</taxon>
        <taxon>Euteleostomi</taxon>
        <taxon>Lepidosauria</taxon>
        <taxon>Squamata</taxon>
        <taxon>Bifurcata</taxon>
        <taxon>Unidentata</taxon>
        <taxon>Episquamata</taxon>
        <taxon>Toxicofera</taxon>
        <taxon>Iguania</taxon>
        <taxon>Dactyloidae</taxon>
        <taxon>Anolis</taxon>
    </lineage>
</organism>
<keyword evidence="1" id="KW-0732">Signal</keyword>
<dbReference type="AlphaFoldDB" id="A0A803TQ64"/>
<sequence length="62" mass="7290">MLLQVILMFPLFTWDEALPSYFFLPRNARECHQANGSCKWFGCTFPLVRRGKCGFIKKCCIR</sequence>
<evidence type="ECO:0000256" key="1">
    <source>
        <dbReference type="SAM" id="SignalP"/>
    </source>
</evidence>
<reference evidence="2 3" key="1">
    <citation type="submission" date="2009-12" db="EMBL/GenBank/DDBJ databases">
        <title>The Genome Sequence of Anolis carolinensis (Green Anole Lizard).</title>
        <authorList>
            <consortium name="The Genome Sequencing Platform"/>
            <person name="Di Palma F."/>
            <person name="Alfoldi J."/>
            <person name="Heiman D."/>
            <person name="Young S."/>
            <person name="Grabherr M."/>
            <person name="Johnson J."/>
            <person name="Lander E.S."/>
            <person name="Lindblad-Toh K."/>
        </authorList>
    </citation>
    <scope>NUCLEOTIDE SEQUENCE [LARGE SCALE GENOMIC DNA]</scope>
    <source>
        <strain evidence="2 3">JBL SC #1</strain>
    </source>
</reference>
<evidence type="ECO:0000313" key="3">
    <source>
        <dbReference type="Proteomes" id="UP000001646"/>
    </source>
</evidence>
<feature type="chain" id="PRO_5032342862" description="Beta/alpha-defensin C-terminal domain-containing protein" evidence="1">
    <location>
        <begin position="18"/>
        <end position="62"/>
    </location>
</feature>